<evidence type="ECO:0000259" key="6">
    <source>
        <dbReference type="Pfam" id="PF07522"/>
    </source>
</evidence>
<keyword evidence="3" id="KW-0227">DNA damage</keyword>
<dbReference type="GO" id="GO:0035312">
    <property type="term" value="F:5'-3' DNA exonuclease activity"/>
    <property type="evidence" value="ECO:0007669"/>
    <property type="project" value="TreeGrafter"/>
</dbReference>
<dbReference type="InterPro" id="IPR011084">
    <property type="entry name" value="DRMBL"/>
</dbReference>
<organism evidence="7 8">
    <name type="scientific">Escallonia herrerae</name>
    <dbReference type="NCBI Taxonomy" id="1293975"/>
    <lineage>
        <taxon>Eukaryota</taxon>
        <taxon>Viridiplantae</taxon>
        <taxon>Streptophyta</taxon>
        <taxon>Embryophyta</taxon>
        <taxon>Tracheophyta</taxon>
        <taxon>Spermatophyta</taxon>
        <taxon>Magnoliopsida</taxon>
        <taxon>eudicotyledons</taxon>
        <taxon>Gunneridae</taxon>
        <taxon>Pentapetalae</taxon>
        <taxon>asterids</taxon>
        <taxon>campanulids</taxon>
        <taxon>Escalloniales</taxon>
        <taxon>Escalloniaceae</taxon>
        <taxon>Escallonia</taxon>
    </lineage>
</organism>
<evidence type="ECO:0000313" key="7">
    <source>
        <dbReference type="EMBL" id="KAK3013722.1"/>
    </source>
</evidence>
<dbReference type="EMBL" id="JAVXUP010001274">
    <property type="protein sequence ID" value="KAK3013722.1"/>
    <property type="molecule type" value="Genomic_DNA"/>
</dbReference>
<proteinExistence type="inferred from homology"/>
<evidence type="ECO:0000256" key="4">
    <source>
        <dbReference type="ARBA" id="ARBA00023204"/>
    </source>
</evidence>
<keyword evidence="4" id="KW-0234">DNA repair</keyword>
<evidence type="ECO:0000256" key="2">
    <source>
        <dbReference type="ARBA" id="ARBA00010304"/>
    </source>
</evidence>
<dbReference type="InterPro" id="IPR036866">
    <property type="entry name" value="RibonucZ/Hydroxyglut_hydro"/>
</dbReference>
<gene>
    <name evidence="7" type="ORF">RJ639_008430</name>
</gene>
<dbReference type="FunFam" id="3.40.50.12650:FF:000001">
    <property type="entry name" value="DNA cross-link repair 1A"/>
    <property type="match status" value="1"/>
</dbReference>
<evidence type="ECO:0000256" key="1">
    <source>
        <dbReference type="ARBA" id="ARBA00004123"/>
    </source>
</evidence>
<comment type="caution">
    <text evidence="7">The sequence shown here is derived from an EMBL/GenBank/DDBJ whole genome shotgun (WGS) entry which is preliminary data.</text>
</comment>
<dbReference type="FunFam" id="3.60.15.10:FF:000010">
    <property type="entry name" value="DNA cross-link repair 1A"/>
    <property type="match status" value="1"/>
</dbReference>
<keyword evidence="5" id="KW-0539">Nucleus</keyword>
<evidence type="ECO:0000313" key="8">
    <source>
        <dbReference type="Proteomes" id="UP001188597"/>
    </source>
</evidence>
<dbReference type="Proteomes" id="UP001188597">
    <property type="component" value="Unassembled WGS sequence"/>
</dbReference>
<comment type="similarity">
    <text evidence="2">Belongs to the DNA repair metallo-beta-lactamase (DRMBL) family.</text>
</comment>
<dbReference type="CDD" id="cd16273">
    <property type="entry name" value="SNM1A-1C-like_MBL-fold"/>
    <property type="match status" value="1"/>
</dbReference>
<dbReference type="Gene3D" id="3.60.15.10">
    <property type="entry name" value="Ribonuclease Z/Hydroxyacylglutathione hydrolase-like"/>
    <property type="match status" value="1"/>
</dbReference>
<dbReference type="PANTHER" id="PTHR23240">
    <property type="entry name" value="DNA CROSS-LINK REPAIR PROTEIN PSO2/SNM1-RELATED"/>
    <property type="match status" value="1"/>
</dbReference>
<name>A0AA88VRH3_9ASTE</name>
<accession>A0AA88VRH3</accession>
<dbReference type="GO" id="GO:0036297">
    <property type="term" value="P:interstrand cross-link repair"/>
    <property type="evidence" value="ECO:0007669"/>
    <property type="project" value="TreeGrafter"/>
</dbReference>
<dbReference type="AlphaFoldDB" id="A0AA88VRH3"/>
<evidence type="ECO:0000256" key="3">
    <source>
        <dbReference type="ARBA" id="ARBA00022763"/>
    </source>
</evidence>
<reference evidence="7" key="1">
    <citation type="submission" date="2022-12" db="EMBL/GenBank/DDBJ databases">
        <title>Draft genome assemblies for two species of Escallonia (Escalloniales).</title>
        <authorList>
            <person name="Chanderbali A."/>
            <person name="Dervinis C."/>
            <person name="Anghel I."/>
            <person name="Soltis D."/>
            <person name="Soltis P."/>
            <person name="Zapata F."/>
        </authorList>
    </citation>
    <scope>NUCLEOTIDE SEQUENCE</scope>
    <source>
        <strain evidence="7">UCBG64.0493</strain>
        <tissue evidence="7">Leaf</tissue>
    </source>
</reference>
<comment type="subcellular location">
    <subcellularLocation>
        <location evidence="1">Nucleus</location>
    </subcellularLocation>
</comment>
<protein>
    <recommendedName>
        <fullName evidence="6">DNA repair metallo-beta-lactamase domain-containing protein</fullName>
    </recommendedName>
</protein>
<evidence type="ECO:0000256" key="5">
    <source>
        <dbReference type="ARBA" id="ARBA00023242"/>
    </source>
</evidence>
<dbReference type="Pfam" id="PF07522">
    <property type="entry name" value="DRMBL"/>
    <property type="match status" value="1"/>
</dbReference>
<dbReference type="Gene3D" id="3.40.50.12650">
    <property type="match status" value="1"/>
</dbReference>
<dbReference type="GO" id="GO:0005634">
    <property type="term" value="C:nucleus"/>
    <property type="evidence" value="ECO:0007669"/>
    <property type="project" value="UniProtKB-SubCell"/>
</dbReference>
<dbReference type="PANTHER" id="PTHR23240:SF36">
    <property type="entry name" value="DNA CROSS-LINK REPAIR PROTEIN SNM1"/>
    <property type="match status" value="1"/>
</dbReference>
<dbReference type="SUPFAM" id="SSF56281">
    <property type="entry name" value="Metallo-hydrolase/oxidoreductase"/>
    <property type="match status" value="1"/>
</dbReference>
<sequence length="339" mass="38603">MVLRARSGTRFTVDAFRYGFIKGCSAYFLSHFHADHYVGLSKGWSHGPIYCTSLTSSLVRMRLYVNPLFVRPLELGTEYVIDGIKVTMLEANHCPGAALIHFLLPNGQCHLHTGDFRASKLMQAYPLLTKQRINVLYLDTTYCNPKYRFPSKEEVLNFVVKITKIYLKKEAKTLVIVGSYSIGKECVYLAISKALGVKIYANPSRRRTLQSFGWSDLSGNLCTHGNDTPLHVLPISSLKFEILERYMKTYSSRYTAVLAFRPTGWTYSETIGSRLDLIKPSSRGIVTIYGVPYSEHSSFIELQEFVQFLRPEKIIPTVNVGNASNRDKMQSYFREWLKG</sequence>
<dbReference type="GO" id="GO:0003684">
    <property type="term" value="F:damaged DNA binding"/>
    <property type="evidence" value="ECO:0007669"/>
    <property type="project" value="TreeGrafter"/>
</dbReference>
<keyword evidence="8" id="KW-1185">Reference proteome</keyword>
<feature type="domain" description="DNA repair metallo-beta-lactamase" evidence="6">
    <location>
        <begin position="218"/>
        <end position="322"/>
    </location>
</feature>
<dbReference type="GO" id="GO:0006303">
    <property type="term" value="P:double-strand break repair via nonhomologous end joining"/>
    <property type="evidence" value="ECO:0007669"/>
    <property type="project" value="TreeGrafter"/>
</dbReference>